<evidence type="ECO:0000313" key="2">
    <source>
        <dbReference type="Proteomes" id="UP000281594"/>
    </source>
</evidence>
<accession>A0A3L8R9F5</accession>
<protein>
    <submittedName>
        <fullName evidence="1">Uncharacterized protein</fullName>
    </submittedName>
</protein>
<organism evidence="1 2">
    <name type="scientific">Streptomyces rapamycinicus (strain ATCC 29253 / DSM 41530 / NRRL 5491 / AYB-994)</name>
    <name type="common">Streptomyces hygroscopicus (strain ATCC 29253)</name>
    <dbReference type="NCBI Taxonomy" id="1343740"/>
    <lineage>
        <taxon>Bacteria</taxon>
        <taxon>Bacillati</taxon>
        <taxon>Actinomycetota</taxon>
        <taxon>Actinomycetes</taxon>
        <taxon>Kitasatosporales</taxon>
        <taxon>Streptomycetaceae</taxon>
        <taxon>Streptomyces</taxon>
        <taxon>Streptomyces violaceusniger group</taxon>
    </lineage>
</organism>
<evidence type="ECO:0000313" key="1">
    <source>
        <dbReference type="EMBL" id="RLV76230.1"/>
    </source>
</evidence>
<comment type="caution">
    <text evidence="1">The sequence shown here is derived from an EMBL/GenBank/DDBJ whole genome shotgun (WGS) entry which is preliminary data.</text>
</comment>
<proteinExistence type="predicted"/>
<sequence length="63" mass="6561">MSARLSGVSGSEPVVLGVLLNARGLTELVILNVGLELGVPESGLLYGYGRTVRPRPVRNGGSR</sequence>
<dbReference type="AlphaFoldDB" id="A0A3L8R9F5"/>
<dbReference type="Proteomes" id="UP000281594">
    <property type="component" value="Unassembled WGS sequence"/>
</dbReference>
<name>A0A3L8R9F5_STRRN</name>
<dbReference type="EMBL" id="QYCY01000002">
    <property type="protein sequence ID" value="RLV76230.1"/>
    <property type="molecule type" value="Genomic_DNA"/>
</dbReference>
<reference evidence="1 2" key="1">
    <citation type="journal article" date="2018" name="J. Biol. Chem.">
        <title>Discovery of the actinoplanic acid pathway in Streptomyces rapamycinicus reveals a genetically conserved synergism with rapamycin.</title>
        <authorList>
            <person name="Mrak P."/>
            <person name="Krastel P."/>
            <person name="Pivk Lukancic P."/>
            <person name="Tao J."/>
            <person name="Pistorius D."/>
            <person name="Moore C.M."/>
        </authorList>
    </citation>
    <scope>NUCLEOTIDE SEQUENCE [LARGE SCALE GENOMIC DNA]</scope>
    <source>
        <strain evidence="1 2">NRRL 5491</strain>
    </source>
</reference>
<gene>
    <name evidence="1" type="ORF">D3C57_143430</name>
</gene>